<feature type="region of interest" description="Disordered" evidence="1">
    <location>
        <begin position="102"/>
        <end position="122"/>
    </location>
</feature>
<dbReference type="EMBL" id="CP011367">
    <property type="protein sequence ID" value="AKJ94112.1"/>
    <property type="molecule type" value="Genomic_DNA"/>
</dbReference>
<evidence type="ECO:0000313" key="3">
    <source>
        <dbReference type="EMBL" id="AKJ94112.1"/>
    </source>
</evidence>
<evidence type="ECO:0000256" key="1">
    <source>
        <dbReference type="SAM" id="MobiDB-lite"/>
    </source>
</evidence>
<dbReference type="AlphaFoldDB" id="A0A0G3G3R2"/>
<reference evidence="3 4" key="1">
    <citation type="submission" date="2015-04" db="EMBL/GenBank/DDBJ databases">
        <title>Complete Sequence for the Genome of the Thioalkalivibrio versutus D301.</title>
        <authorList>
            <person name="Mu T."/>
            <person name="Zhou J."/>
            <person name="Xu X."/>
        </authorList>
    </citation>
    <scope>NUCLEOTIDE SEQUENCE [LARGE SCALE GENOMIC DNA]</scope>
    <source>
        <strain evidence="3 4">D301</strain>
    </source>
</reference>
<name>A0A0G3G3R2_9GAMM</name>
<protein>
    <recommendedName>
        <fullName evidence="5">DUF5666 domain-containing protein</fullName>
    </recommendedName>
</protein>
<dbReference type="STRING" id="106634.TVD_01425"/>
<dbReference type="PATRIC" id="fig|106634.4.peg.291"/>
<keyword evidence="2" id="KW-0732">Signal</keyword>
<evidence type="ECO:0000313" key="4">
    <source>
        <dbReference type="Proteomes" id="UP000064201"/>
    </source>
</evidence>
<organism evidence="3 4">
    <name type="scientific">Thioalkalivibrio versutus</name>
    <dbReference type="NCBI Taxonomy" id="106634"/>
    <lineage>
        <taxon>Bacteria</taxon>
        <taxon>Pseudomonadati</taxon>
        <taxon>Pseudomonadota</taxon>
        <taxon>Gammaproteobacteria</taxon>
        <taxon>Chromatiales</taxon>
        <taxon>Ectothiorhodospiraceae</taxon>
        <taxon>Thioalkalivibrio</taxon>
    </lineage>
</organism>
<evidence type="ECO:0008006" key="5">
    <source>
        <dbReference type="Google" id="ProtNLM"/>
    </source>
</evidence>
<proteinExistence type="predicted"/>
<gene>
    <name evidence="3" type="ORF">TVD_01425</name>
</gene>
<feature type="signal peptide" evidence="2">
    <location>
        <begin position="1"/>
        <end position="33"/>
    </location>
</feature>
<sequence>MLKTTHQLRRFMAATVIALGAIGLLAFSAHGHAAPPTYTLGYVTDVSRATATITIDGNPFQVSHRTTLEGSTHHISGAAALDQLPRGTLILYSAERDQLRSIQIKNPEDVDLPNQSAPRRTP</sequence>
<dbReference type="Proteomes" id="UP000064201">
    <property type="component" value="Chromosome"/>
</dbReference>
<feature type="compositionally biased region" description="Polar residues" evidence="1">
    <location>
        <begin position="113"/>
        <end position="122"/>
    </location>
</feature>
<dbReference type="KEGG" id="tvr:TVD_01425"/>
<feature type="chain" id="PRO_5002553722" description="DUF5666 domain-containing protein" evidence="2">
    <location>
        <begin position="34"/>
        <end position="122"/>
    </location>
</feature>
<keyword evidence="4" id="KW-1185">Reference proteome</keyword>
<evidence type="ECO:0000256" key="2">
    <source>
        <dbReference type="SAM" id="SignalP"/>
    </source>
</evidence>
<accession>A0A0G3G3R2</accession>
<dbReference type="RefSeq" id="WP_047250615.1">
    <property type="nucleotide sequence ID" value="NZ_CP011367.1"/>
</dbReference>